<dbReference type="PROSITE" id="PS50883">
    <property type="entry name" value="EAL"/>
    <property type="match status" value="1"/>
</dbReference>
<organism evidence="2 3">
    <name type="scientific">Mycolicibacterium helvum</name>
    <dbReference type="NCBI Taxonomy" id="1534349"/>
    <lineage>
        <taxon>Bacteria</taxon>
        <taxon>Bacillati</taxon>
        <taxon>Actinomycetota</taxon>
        <taxon>Actinomycetes</taxon>
        <taxon>Mycobacteriales</taxon>
        <taxon>Mycobacteriaceae</taxon>
        <taxon>Mycolicibacterium</taxon>
    </lineage>
</organism>
<dbReference type="InterPro" id="IPR003018">
    <property type="entry name" value="GAF"/>
</dbReference>
<dbReference type="RefSeq" id="WP_163750310.1">
    <property type="nucleotide sequence ID" value="NZ_AP022596.1"/>
</dbReference>
<keyword evidence="3" id="KW-1185">Reference proteome</keyword>
<dbReference type="SUPFAM" id="SSF55781">
    <property type="entry name" value="GAF domain-like"/>
    <property type="match status" value="1"/>
</dbReference>
<proteinExistence type="predicted"/>
<dbReference type="InterPro" id="IPR001633">
    <property type="entry name" value="EAL_dom"/>
</dbReference>
<protein>
    <recommendedName>
        <fullName evidence="1">EAL domain-containing protein</fullName>
    </recommendedName>
</protein>
<dbReference type="CDD" id="cd01948">
    <property type="entry name" value="EAL"/>
    <property type="match status" value="1"/>
</dbReference>
<dbReference type="SMART" id="SM00052">
    <property type="entry name" value="EAL"/>
    <property type="match status" value="1"/>
</dbReference>
<dbReference type="InterPro" id="IPR035919">
    <property type="entry name" value="EAL_sf"/>
</dbReference>
<dbReference type="Gene3D" id="3.30.450.40">
    <property type="match status" value="1"/>
</dbReference>
<dbReference type="Pfam" id="PF01590">
    <property type="entry name" value="GAF"/>
    <property type="match status" value="1"/>
</dbReference>
<dbReference type="PANTHER" id="PTHR33121:SF76">
    <property type="entry name" value="SIGNALING PROTEIN"/>
    <property type="match status" value="1"/>
</dbReference>
<evidence type="ECO:0000313" key="2">
    <source>
        <dbReference type="EMBL" id="BBY66375.1"/>
    </source>
</evidence>
<sequence>MDRLVQALTASVDPASLMVRVAEQACAFMANADGAAINLLRASDNSYVTVSASGVLAPAMGFVVSKDNSLQGIAAQEKHPILIHDAQADRTVSRNVRAINKQWGTRSWAVIPLLHNDRAIGSLMLAATAAGAFTQTDIDPMVAVSDFVSALIGSQSELSTLLTDVITDGQDRGQGAFTARFVASVMMPEAVEAEGHQLRLDALLEQPDVLGVAFQPIAHLASRRTIAYEGLARFPAPMGLTPTQWFSTARRLGRGLDLEGAALRAVLAAARGIPSECPVSVNLSPSAVLETAIQDILLAQDRQLIVEITEHEPFPDDLGAGLKGLRERGIKVAVDDAGAGYASFTQLLRLRPDIIKIDGELIAGIDSDPAKRAIATALTSLAAELNAKIVAEAVETADQLQTLIRLGIEYGQGFHLGPPRRVPRQDLGGAMS</sequence>
<dbReference type="KEGG" id="mhev:MHEL_46180"/>
<dbReference type="AlphaFoldDB" id="A0A7I7TDE2"/>
<dbReference type="Proteomes" id="UP000467148">
    <property type="component" value="Chromosome"/>
</dbReference>
<dbReference type="Gene3D" id="3.20.20.450">
    <property type="entry name" value="EAL domain"/>
    <property type="match status" value="1"/>
</dbReference>
<evidence type="ECO:0000259" key="1">
    <source>
        <dbReference type="PROSITE" id="PS50883"/>
    </source>
</evidence>
<accession>A0A7I7TDE2</accession>
<feature type="domain" description="EAL" evidence="1">
    <location>
        <begin position="193"/>
        <end position="432"/>
    </location>
</feature>
<dbReference type="GO" id="GO:0071111">
    <property type="term" value="F:cyclic-guanylate-specific phosphodiesterase activity"/>
    <property type="evidence" value="ECO:0007669"/>
    <property type="project" value="InterPro"/>
</dbReference>
<dbReference type="InterPro" id="IPR050706">
    <property type="entry name" value="Cyclic-di-GMP_PDE-like"/>
</dbReference>
<dbReference type="SUPFAM" id="SSF141868">
    <property type="entry name" value="EAL domain-like"/>
    <property type="match status" value="1"/>
</dbReference>
<dbReference type="PANTHER" id="PTHR33121">
    <property type="entry name" value="CYCLIC DI-GMP PHOSPHODIESTERASE PDEF"/>
    <property type="match status" value="1"/>
</dbReference>
<dbReference type="EMBL" id="AP022596">
    <property type="protein sequence ID" value="BBY66375.1"/>
    <property type="molecule type" value="Genomic_DNA"/>
</dbReference>
<gene>
    <name evidence="2" type="ORF">MHEL_46180</name>
</gene>
<dbReference type="InterPro" id="IPR029016">
    <property type="entry name" value="GAF-like_dom_sf"/>
</dbReference>
<name>A0A7I7TDE2_9MYCO</name>
<dbReference type="Pfam" id="PF00563">
    <property type="entry name" value="EAL"/>
    <property type="match status" value="1"/>
</dbReference>
<reference evidence="2 3" key="1">
    <citation type="journal article" date="2019" name="Emerg. Microbes Infect.">
        <title>Comprehensive subspecies identification of 175 nontuberculous mycobacteria species based on 7547 genomic profiles.</title>
        <authorList>
            <person name="Matsumoto Y."/>
            <person name="Kinjo T."/>
            <person name="Motooka D."/>
            <person name="Nabeya D."/>
            <person name="Jung N."/>
            <person name="Uechi K."/>
            <person name="Horii T."/>
            <person name="Iida T."/>
            <person name="Fujita J."/>
            <person name="Nakamura S."/>
        </authorList>
    </citation>
    <scope>NUCLEOTIDE SEQUENCE [LARGE SCALE GENOMIC DNA]</scope>
    <source>
        <strain evidence="2 3">JCM 30396</strain>
    </source>
</reference>
<dbReference type="SMART" id="SM00065">
    <property type="entry name" value="GAF"/>
    <property type="match status" value="1"/>
</dbReference>
<evidence type="ECO:0000313" key="3">
    <source>
        <dbReference type="Proteomes" id="UP000467148"/>
    </source>
</evidence>